<proteinExistence type="predicted"/>
<reference evidence="1 2" key="1">
    <citation type="submission" date="2019-05" db="EMBL/GenBank/DDBJ databases">
        <title>Mikania micrantha, genome provides insights into the molecular mechanism of rapid growth.</title>
        <authorList>
            <person name="Liu B."/>
        </authorList>
    </citation>
    <scope>NUCLEOTIDE SEQUENCE [LARGE SCALE GENOMIC DNA]</scope>
    <source>
        <strain evidence="1">NLD-2019</strain>
        <tissue evidence="1">Leaf</tissue>
    </source>
</reference>
<name>A0A5N6N8B0_9ASTR</name>
<protein>
    <recommendedName>
        <fullName evidence="3">Myb-like domain-containing protein</fullName>
    </recommendedName>
</protein>
<evidence type="ECO:0008006" key="3">
    <source>
        <dbReference type="Google" id="ProtNLM"/>
    </source>
</evidence>
<dbReference type="PANTHER" id="PTHR47206:SF1">
    <property type="entry name" value="HOMEODOMAIN-LIKE SUPERFAMILY PROTEIN"/>
    <property type="match status" value="1"/>
</dbReference>
<sequence length="180" mass="20390">MMQKEGASISEEDISVVLQRFVSFIPFVVDLLKKTIIPSQFFAVVQEMVFATTILALLYEVAHVQDVTIDWNALMKHTKTGLTNPREYQMLWRHLAYCDPLLEKLEDDAQPLDDDSDLECELEAFPNVSNEASAEGRLCEGCANINLPPRRKRKPWSAAEDKELFAAVQRYGEKGIGLTL</sequence>
<keyword evidence="2" id="KW-1185">Reference proteome</keyword>
<dbReference type="PANTHER" id="PTHR47206">
    <property type="entry name" value="HOMEODOMAIN-LIKE SUPERFAMILY PROTEIN"/>
    <property type="match status" value="1"/>
</dbReference>
<accession>A0A5N6N8B0</accession>
<organism evidence="1 2">
    <name type="scientific">Mikania micrantha</name>
    <name type="common">bitter vine</name>
    <dbReference type="NCBI Taxonomy" id="192012"/>
    <lineage>
        <taxon>Eukaryota</taxon>
        <taxon>Viridiplantae</taxon>
        <taxon>Streptophyta</taxon>
        <taxon>Embryophyta</taxon>
        <taxon>Tracheophyta</taxon>
        <taxon>Spermatophyta</taxon>
        <taxon>Magnoliopsida</taxon>
        <taxon>eudicotyledons</taxon>
        <taxon>Gunneridae</taxon>
        <taxon>Pentapetalae</taxon>
        <taxon>asterids</taxon>
        <taxon>campanulids</taxon>
        <taxon>Asterales</taxon>
        <taxon>Asteraceae</taxon>
        <taxon>Asteroideae</taxon>
        <taxon>Heliantheae alliance</taxon>
        <taxon>Eupatorieae</taxon>
        <taxon>Mikania</taxon>
    </lineage>
</organism>
<evidence type="ECO:0000313" key="2">
    <source>
        <dbReference type="Proteomes" id="UP000326396"/>
    </source>
</evidence>
<gene>
    <name evidence="1" type="ORF">E3N88_26331</name>
</gene>
<evidence type="ECO:0000313" key="1">
    <source>
        <dbReference type="EMBL" id="KAD4386162.1"/>
    </source>
</evidence>
<dbReference type="Proteomes" id="UP000326396">
    <property type="component" value="Linkage Group LG3"/>
</dbReference>
<dbReference type="Gene3D" id="1.10.10.60">
    <property type="entry name" value="Homeodomain-like"/>
    <property type="match status" value="1"/>
</dbReference>
<comment type="caution">
    <text evidence="1">The sequence shown here is derived from an EMBL/GenBank/DDBJ whole genome shotgun (WGS) entry which is preliminary data.</text>
</comment>
<dbReference type="OrthoDB" id="608866at2759"/>
<dbReference type="AlphaFoldDB" id="A0A5N6N8B0"/>
<dbReference type="EMBL" id="SZYD01000013">
    <property type="protein sequence ID" value="KAD4386162.1"/>
    <property type="molecule type" value="Genomic_DNA"/>
</dbReference>